<keyword evidence="5" id="KW-0862">Zinc</keyword>
<evidence type="ECO:0000313" key="12">
    <source>
        <dbReference type="RefSeq" id="XP_034233906.1"/>
    </source>
</evidence>
<dbReference type="RefSeq" id="XP_034233906.1">
    <property type="nucleotide sequence ID" value="XM_034378015.1"/>
</dbReference>
<feature type="compositionally biased region" description="Basic residues" evidence="8">
    <location>
        <begin position="273"/>
        <end position="282"/>
    </location>
</feature>
<feature type="domain" description="Cell growth-regulating nucleolar protein-like winged helix" evidence="10">
    <location>
        <begin position="426"/>
        <end position="498"/>
    </location>
</feature>
<reference evidence="12" key="1">
    <citation type="submission" date="2025-08" db="UniProtKB">
        <authorList>
            <consortium name="RefSeq"/>
        </authorList>
    </citation>
    <scope>IDENTIFICATION</scope>
    <source>
        <tissue evidence="12">Total insect</tissue>
    </source>
</reference>
<dbReference type="InterPro" id="IPR058719">
    <property type="entry name" value="WHD_LYAR"/>
</dbReference>
<name>A0A6P8YC71_THRPL</name>
<feature type="compositionally biased region" description="Acidic residues" evidence="8">
    <location>
        <begin position="299"/>
        <end position="314"/>
    </location>
</feature>
<dbReference type="PROSITE" id="PS51804">
    <property type="entry name" value="ZF_C2HC_LYAR"/>
    <property type="match status" value="1"/>
</dbReference>
<dbReference type="InterPro" id="IPR039999">
    <property type="entry name" value="LYAR"/>
</dbReference>
<dbReference type="GO" id="GO:0003677">
    <property type="term" value="F:DNA binding"/>
    <property type="evidence" value="ECO:0007669"/>
    <property type="project" value="InterPro"/>
</dbReference>
<dbReference type="PANTHER" id="PTHR13100:SF10">
    <property type="entry name" value="CELL GROWTH-REGULATING NUCLEOLAR PROTEIN"/>
    <property type="match status" value="1"/>
</dbReference>
<keyword evidence="2" id="KW-0479">Metal-binding</keyword>
<keyword evidence="6" id="KW-0539">Nucleus</keyword>
<feature type="region of interest" description="Disordered" evidence="8">
    <location>
        <begin position="160"/>
        <end position="412"/>
    </location>
</feature>
<dbReference type="InParanoid" id="A0A6P8YC71"/>
<evidence type="ECO:0000259" key="9">
    <source>
        <dbReference type="Pfam" id="PF08790"/>
    </source>
</evidence>
<dbReference type="OrthoDB" id="21474at2759"/>
<evidence type="ECO:0000256" key="2">
    <source>
        <dbReference type="ARBA" id="ARBA00022723"/>
    </source>
</evidence>
<evidence type="ECO:0000256" key="8">
    <source>
        <dbReference type="SAM" id="MobiDB-lite"/>
    </source>
</evidence>
<evidence type="ECO:0000256" key="3">
    <source>
        <dbReference type="ARBA" id="ARBA00022737"/>
    </source>
</evidence>
<evidence type="ECO:0000256" key="6">
    <source>
        <dbReference type="ARBA" id="ARBA00023242"/>
    </source>
</evidence>
<keyword evidence="11" id="KW-1185">Reference proteome</keyword>
<feature type="compositionally biased region" description="Acidic residues" evidence="8">
    <location>
        <begin position="333"/>
        <end position="345"/>
    </location>
</feature>
<dbReference type="GO" id="GO:0006364">
    <property type="term" value="P:rRNA processing"/>
    <property type="evidence" value="ECO:0007669"/>
    <property type="project" value="TreeGrafter"/>
</dbReference>
<accession>A0A6P8YC71</accession>
<evidence type="ECO:0000256" key="5">
    <source>
        <dbReference type="ARBA" id="ARBA00022833"/>
    </source>
</evidence>
<dbReference type="GO" id="GO:0008270">
    <property type="term" value="F:zinc ion binding"/>
    <property type="evidence" value="ECO:0007669"/>
    <property type="project" value="UniProtKB-KW"/>
</dbReference>
<dbReference type="KEGG" id="tpal:117640958"/>
<dbReference type="InterPro" id="IPR014898">
    <property type="entry name" value="Znf_C2H2_LYAR"/>
</dbReference>
<dbReference type="GO" id="GO:0005730">
    <property type="term" value="C:nucleolus"/>
    <property type="evidence" value="ECO:0007669"/>
    <property type="project" value="TreeGrafter"/>
</dbReference>
<evidence type="ECO:0000256" key="7">
    <source>
        <dbReference type="PROSITE-ProRule" id="PRU01145"/>
    </source>
</evidence>
<dbReference type="PANTHER" id="PTHR13100">
    <property type="entry name" value="CELL GROWTH-REGULATING NUCLEOLAR PROTEIN LYAR"/>
    <property type="match status" value="1"/>
</dbReference>
<proteinExistence type="predicted"/>
<dbReference type="Pfam" id="PF08790">
    <property type="entry name" value="zf-LYAR"/>
    <property type="match status" value="1"/>
</dbReference>
<dbReference type="InterPro" id="IPR036236">
    <property type="entry name" value="Znf_C2H2_sf"/>
</dbReference>
<evidence type="ECO:0000313" key="11">
    <source>
        <dbReference type="Proteomes" id="UP000515158"/>
    </source>
</evidence>
<organism evidence="12">
    <name type="scientific">Thrips palmi</name>
    <name type="common">Melon thrips</name>
    <dbReference type="NCBI Taxonomy" id="161013"/>
    <lineage>
        <taxon>Eukaryota</taxon>
        <taxon>Metazoa</taxon>
        <taxon>Ecdysozoa</taxon>
        <taxon>Arthropoda</taxon>
        <taxon>Hexapoda</taxon>
        <taxon>Insecta</taxon>
        <taxon>Pterygota</taxon>
        <taxon>Neoptera</taxon>
        <taxon>Paraneoptera</taxon>
        <taxon>Thysanoptera</taxon>
        <taxon>Terebrantia</taxon>
        <taxon>Thripoidea</taxon>
        <taxon>Thripidae</taxon>
        <taxon>Thrips</taxon>
    </lineage>
</organism>
<feature type="domain" description="Zinc finger C2H2 LYAR-type" evidence="9">
    <location>
        <begin position="28"/>
        <end position="54"/>
    </location>
</feature>
<feature type="compositionally biased region" description="Basic and acidic residues" evidence="8">
    <location>
        <begin position="160"/>
        <end position="175"/>
    </location>
</feature>
<dbReference type="Gene3D" id="3.30.1490.490">
    <property type="match status" value="1"/>
</dbReference>
<evidence type="ECO:0000256" key="4">
    <source>
        <dbReference type="ARBA" id="ARBA00022771"/>
    </source>
</evidence>
<dbReference type="Proteomes" id="UP000515158">
    <property type="component" value="Unplaced"/>
</dbReference>
<dbReference type="SUPFAM" id="SSF57667">
    <property type="entry name" value="beta-beta-alpha zinc fingers"/>
    <property type="match status" value="1"/>
</dbReference>
<dbReference type="GO" id="GO:0000122">
    <property type="term" value="P:negative regulation of transcription by RNA polymerase II"/>
    <property type="evidence" value="ECO:0007669"/>
    <property type="project" value="TreeGrafter"/>
</dbReference>
<sequence length="501" mass="56913">MVTFTCNKCGDSLKKQKVEVHRCKPFHLTCVDCLKDFGYDYIKHTGCISEKDRYSATGLNGVALKKTKQQRWLETVHDCCSRAIDDGTPGMNPGICDLFKYLLEVSNIPDKPKTFTNFVKNSRRSEPLKNIEFVWSLLDKARTDLAAKLNAEKAAAEAEAKKKKAEMMKNKKQDSSDSSSSDSDSDSEDDEKSKAPKNGVNEVASEVALSKSEKKKKRMMSESESVINGTSETRKAKKSKKNPKTDESEDSSNLNNALDACHLNGVVEEKLSKKEKKERKKREKYEAELKTLESVNATDETEPQDEPMEQVVEETETKKSKKKKKAEQKNLESVEDEPVEEVVEETESKKGKKKKNKKNAEEIAPLDEEPSDTKDKKKEKKSKKQQRQEEAERIHAEKPDKKGKTDKLENGKLNDTLKLDEDNGAEFSWDTAILQVLESQSDHEVSLKKLSKKVLNEYLCSVGDDAYVDEAKIINKFHKKLQKMHNVLVHKDKVRLKTSRD</sequence>
<evidence type="ECO:0000256" key="1">
    <source>
        <dbReference type="ARBA" id="ARBA00004123"/>
    </source>
</evidence>
<keyword evidence="4 7" id="KW-0863">Zinc-finger</keyword>
<dbReference type="Pfam" id="PF25879">
    <property type="entry name" value="WHD_LYAR"/>
    <property type="match status" value="1"/>
</dbReference>
<gene>
    <name evidence="12" type="primary">LOC117640958</name>
</gene>
<dbReference type="AlphaFoldDB" id="A0A6P8YC71"/>
<dbReference type="GeneID" id="117640958"/>
<protein>
    <submittedName>
        <fullName evidence="12">Cell growth-regulating nucleolar protein</fullName>
    </submittedName>
</protein>
<feature type="compositionally biased region" description="Basic and acidic residues" evidence="8">
    <location>
        <begin position="386"/>
        <end position="412"/>
    </location>
</feature>
<evidence type="ECO:0000259" key="10">
    <source>
        <dbReference type="Pfam" id="PF25879"/>
    </source>
</evidence>
<comment type="subcellular location">
    <subcellularLocation>
        <location evidence="1">Nucleus</location>
    </subcellularLocation>
</comment>
<keyword evidence="3" id="KW-0677">Repeat</keyword>